<dbReference type="Proteomes" id="UP000479293">
    <property type="component" value="Unassembled WGS sequence"/>
</dbReference>
<dbReference type="AlphaFoldDB" id="A0A7C9BEK6"/>
<feature type="transmembrane region" description="Helical" evidence="7">
    <location>
        <begin position="300"/>
        <end position="326"/>
    </location>
</feature>
<evidence type="ECO:0000256" key="1">
    <source>
        <dbReference type="ARBA" id="ARBA00004651"/>
    </source>
</evidence>
<evidence type="ECO:0000313" key="9">
    <source>
        <dbReference type="Proteomes" id="UP000479293"/>
    </source>
</evidence>
<evidence type="ECO:0000313" key="8">
    <source>
        <dbReference type="EMBL" id="MPR33760.1"/>
    </source>
</evidence>
<keyword evidence="4 7" id="KW-0812">Transmembrane</keyword>
<dbReference type="RefSeq" id="WP_152759404.1">
    <property type="nucleotide sequence ID" value="NZ_WHLY01000002.1"/>
</dbReference>
<feature type="transmembrane region" description="Helical" evidence="7">
    <location>
        <begin position="226"/>
        <end position="249"/>
    </location>
</feature>
<feature type="transmembrane region" description="Helical" evidence="7">
    <location>
        <begin position="78"/>
        <end position="98"/>
    </location>
</feature>
<gene>
    <name evidence="8" type="ORF">GBK04_10350</name>
</gene>
<organism evidence="8 9">
    <name type="scientific">Salmonirosea aquatica</name>
    <dbReference type="NCBI Taxonomy" id="2654236"/>
    <lineage>
        <taxon>Bacteria</taxon>
        <taxon>Pseudomonadati</taxon>
        <taxon>Bacteroidota</taxon>
        <taxon>Cytophagia</taxon>
        <taxon>Cytophagales</taxon>
        <taxon>Spirosomataceae</taxon>
        <taxon>Salmonirosea</taxon>
    </lineage>
</organism>
<name>A0A7C9BEK6_9BACT</name>
<keyword evidence="3" id="KW-1003">Cell membrane</keyword>
<keyword evidence="5 7" id="KW-1133">Transmembrane helix</keyword>
<reference evidence="8 9" key="1">
    <citation type="submission" date="2019-10" db="EMBL/GenBank/DDBJ databases">
        <title>Draft Genome Sequence of Cytophagaceae sp. SJW1-29.</title>
        <authorList>
            <person name="Choi A."/>
        </authorList>
    </citation>
    <scope>NUCLEOTIDE SEQUENCE [LARGE SCALE GENOMIC DNA]</scope>
    <source>
        <strain evidence="8 9">SJW1-29</strain>
    </source>
</reference>
<accession>A0A7C9BEK6</accession>
<feature type="transmembrane region" description="Helical" evidence="7">
    <location>
        <begin position="54"/>
        <end position="72"/>
    </location>
</feature>
<keyword evidence="9" id="KW-1185">Reference proteome</keyword>
<sequence length="336" mass="37459">MLLTIIAILGVAFILYTVLGGADYGAGIVETFAGKRGEKTISKALAPVWEANHVWLILAIVILFTGFPRVYATISTALHIPLMVVLIGIVLRGSFFTFRHYDIGEVGTHPYYTTIFKVSSFVTPFFLGITLGAMILGRVSLDATGTFYEQYIGPWLNGFCVAMGIFSTLLFGYIASIFLIGETVHSPERHRYIRFSKLFMVLTFGVGILVFVIAEFENHPVFAAFFSSWPSLVAFGGVVLLIPVVLYLINHPWVVYLRLAIGLQVALIMVGWFAIQYPVLVFERSGNHLTFYNTQAPEATLFQLLIALFVGLLLVVPCFFFLFKVFKPATDEHRVK</sequence>
<feature type="transmembrane region" description="Helical" evidence="7">
    <location>
        <begin position="192"/>
        <end position="214"/>
    </location>
</feature>
<comment type="similarity">
    <text evidence="2">Belongs to the cytochrome ubiquinol oxidase subunit 2 family.</text>
</comment>
<evidence type="ECO:0000256" key="3">
    <source>
        <dbReference type="ARBA" id="ARBA00022475"/>
    </source>
</evidence>
<feature type="transmembrane region" description="Helical" evidence="7">
    <location>
        <begin position="110"/>
        <end position="135"/>
    </location>
</feature>
<dbReference type="PANTHER" id="PTHR43141">
    <property type="entry name" value="CYTOCHROME BD2 SUBUNIT II"/>
    <property type="match status" value="1"/>
</dbReference>
<feature type="transmembrane region" description="Helical" evidence="7">
    <location>
        <begin position="6"/>
        <end position="33"/>
    </location>
</feature>
<dbReference type="GO" id="GO:0016682">
    <property type="term" value="F:oxidoreductase activity, acting on diphenols and related substances as donors, oxygen as acceptor"/>
    <property type="evidence" value="ECO:0007669"/>
    <property type="project" value="TreeGrafter"/>
</dbReference>
<dbReference type="GO" id="GO:0009055">
    <property type="term" value="F:electron transfer activity"/>
    <property type="evidence" value="ECO:0007669"/>
    <property type="project" value="TreeGrafter"/>
</dbReference>
<evidence type="ECO:0000256" key="6">
    <source>
        <dbReference type="ARBA" id="ARBA00023136"/>
    </source>
</evidence>
<dbReference type="PANTHER" id="PTHR43141:SF4">
    <property type="entry name" value="CYTOCHROME BD2 SUBUNIT II"/>
    <property type="match status" value="1"/>
</dbReference>
<dbReference type="GO" id="GO:0019646">
    <property type="term" value="P:aerobic electron transport chain"/>
    <property type="evidence" value="ECO:0007669"/>
    <property type="project" value="TreeGrafter"/>
</dbReference>
<evidence type="ECO:0000256" key="2">
    <source>
        <dbReference type="ARBA" id="ARBA00007543"/>
    </source>
</evidence>
<dbReference type="InterPro" id="IPR003317">
    <property type="entry name" value="Cyt-d_oxidase_su2"/>
</dbReference>
<feature type="transmembrane region" description="Helical" evidence="7">
    <location>
        <begin position="155"/>
        <end position="180"/>
    </location>
</feature>
<evidence type="ECO:0000256" key="4">
    <source>
        <dbReference type="ARBA" id="ARBA00022692"/>
    </source>
</evidence>
<protein>
    <submittedName>
        <fullName evidence="8">Cytochrome d ubiquinol oxidase subunit II</fullName>
    </submittedName>
</protein>
<dbReference type="GO" id="GO:0005886">
    <property type="term" value="C:plasma membrane"/>
    <property type="evidence" value="ECO:0007669"/>
    <property type="project" value="UniProtKB-SubCell"/>
</dbReference>
<keyword evidence="6 7" id="KW-0472">Membrane</keyword>
<evidence type="ECO:0000256" key="5">
    <source>
        <dbReference type="ARBA" id="ARBA00022989"/>
    </source>
</evidence>
<proteinExistence type="inferred from homology"/>
<feature type="transmembrane region" description="Helical" evidence="7">
    <location>
        <begin position="256"/>
        <end position="280"/>
    </location>
</feature>
<dbReference type="EMBL" id="WHLY01000002">
    <property type="protein sequence ID" value="MPR33760.1"/>
    <property type="molecule type" value="Genomic_DNA"/>
</dbReference>
<dbReference type="Pfam" id="PF02322">
    <property type="entry name" value="Cyt_bd_oxida_II"/>
    <property type="match status" value="1"/>
</dbReference>
<comment type="caution">
    <text evidence="8">The sequence shown here is derived from an EMBL/GenBank/DDBJ whole genome shotgun (WGS) entry which is preliminary data.</text>
</comment>
<dbReference type="GO" id="GO:0070069">
    <property type="term" value="C:cytochrome complex"/>
    <property type="evidence" value="ECO:0007669"/>
    <property type="project" value="TreeGrafter"/>
</dbReference>
<comment type="subcellular location">
    <subcellularLocation>
        <location evidence="1">Cell membrane</location>
        <topology evidence="1">Multi-pass membrane protein</topology>
    </subcellularLocation>
</comment>
<evidence type="ECO:0000256" key="7">
    <source>
        <dbReference type="SAM" id="Phobius"/>
    </source>
</evidence>